<dbReference type="GO" id="GO:0000122">
    <property type="term" value="P:negative regulation of transcription by RNA polymerase II"/>
    <property type="evidence" value="ECO:0007669"/>
    <property type="project" value="TreeGrafter"/>
</dbReference>
<evidence type="ECO:0000256" key="5">
    <source>
        <dbReference type="ARBA" id="ARBA00023015"/>
    </source>
</evidence>
<dbReference type="FunFam" id="3.30.50.10:FF:000031">
    <property type="entry name" value="Ecdysone receptor A1"/>
    <property type="match status" value="1"/>
</dbReference>
<feature type="compositionally biased region" description="Low complexity" evidence="11">
    <location>
        <begin position="22"/>
        <end position="41"/>
    </location>
</feature>
<dbReference type="Pfam" id="PF00105">
    <property type="entry name" value="zf-C4"/>
    <property type="match status" value="1"/>
</dbReference>
<dbReference type="Gene3D" id="1.10.565.10">
    <property type="entry name" value="Retinoid X Receptor"/>
    <property type="match status" value="1"/>
</dbReference>
<dbReference type="GO" id="GO:0090575">
    <property type="term" value="C:RNA polymerase II transcription regulator complex"/>
    <property type="evidence" value="ECO:0007669"/>
    <property type="project" value="TreeGrafter"/>
</dbReference>
<dbReference type="Pfam" id="PF00104">
    <property type="entry name" value="Hormone_recep"/>
    <property type="match status" value="1"/>
</dbReference>
<dbReference type="PRINTS" id="PR00047">
    <property type="entry name" value="STROIDFINGER"/>
</dbReference>
<dbReference type="InterPro" id="IPR001628">
    <property type="entry name" value="Znf_hrmn_rcpt"/>
</dbReference>
<keyword evidence="5 10" id="KW-0805">Transcription regulation</keyword>
<evidence type="ECO:0000256" key="1">
    <source>
        <dbReference type="ARBA" id="ARBA00005993"/>
    </source>
</evidence>
<reference evidence="14" key="2">
    <citation type="submission" date="2018-02" db="UniProtKB">
        <authorList>
            <consortium name="EnsemblMetazoa"/>
        </authorList>
    </citation>
    <scope>IDENTIFICATION</scope>
</reference>
<dbReference type="GO" id="GO:0004879">
    <property type="term" value="F:nuclear receptor activity"/>
    <property type="evidence" value="ECO:0007669"/>
    <property type="project" value="TreeGrafter"/>
</dbReference>
<keyword evidence="2 10" id="KW-0479">Metal-binding</keyword>
<reference evidence="15" key="1">
    <citation type="submission" date="2013-10" db="EMBL/GenBank/DDBJ databases">
        <title>Genome sequencing of Onchocerca volvulus.</title>
        <authorList>
            <person name="Cotton J."/>
            <person name="Tsai J."/>
            <person name="Stanley E."/>
            <person name="Tracey A."/>
            <person name="Holroyd N."/>
            <person name="Lustigman S."/>
            <person name="Berriman M."/>
        </authorList>
    </citation>
    <scope>NUCLEOTIDE SEQUENCE</scope>
</reference>
<dbReference type="PROSITE" id="PS51030">
    <property type="entry name" value="NUCLEAR_REC_DBD_2"/>
    <property type="match status" value="1"/>
</dbReference>
<dbReference type="InterPro" id="IPR013088">
    <property type="entry name" value="Znf_NHR/GATA"/>
</dbReference>
<dbReference type="InterPro" id="IPR000536">
    <property type="entry name" value="Nucl_hrmn_rcpt_lig-bd"/>
</dbReference>
<dbReference type="PROSITE" id="PS51843">
    <property type="entry name" value="NR_LBD"/>
    <property type="match status" value="1"/>
</dbReference>
<dbReference type="SMART" id="SM00399">
    <property type="entry name" value="ZnF_C4"/>
    <property type="match status" value="1"/>
</dbReference>
<feature type="domain" description="Nuclear receptor" evidence="12">
    <location>
        <begin position="196"/>
        <end position="271"/>
    </location>
</feature>
<comment type="subcellular location">
    <subcellularLocation>
        <location evidence="10">Nucleus</location>
    </subcellularLocation>
</comment>
<dbReference type="PANTHER" id="PTHR24082:SF507">
    <property type="entry name" value="BILE ACID RECEPTOR-RELATED"/>
    <property type="match status" value="1"/>
</dbReference>
<evidence type="ECO:0000259" key="13">
    <source>
        <dbReference type="PROSITE" id="PS51843"/>
    </source>
</evidence>
<keyword evidence="3 10" id="KW-0863">Zinc-finger</keyword>
<dbReference type="CDD" id="cd07161">
    <property type="entry name" value="NR_DBD_EcR"/>
    <property type="match status" value="1"/>
</dbReference>
<keyword evidence="4 10" id="KW-0862">Zinc</keyword>
<dbReference type="InterPro" id="IPR050234">
    <property type="entry name" value="Nuclear_hormone_rcpt_NR1"/>
</dbReference>
<evidence type="ECO:0000256" key="7">
    <source>
        <dbReference type="ARBA" id="ARBA00023163"/>
    </source>
</evidence>
<dbReference type="EnsemblMetazoa" id="OVOC9104.1">
    <property type="protein sequence ID" value="OVOC9104.1"/>
    <property type="gene ID" value="WBGene00245913"/>
</dbReference>
<keyword evidence="15" id="KW-1185">Reference proteome</keyword>
<feature type="region of interest" description="Disordered" evidence="11">
    <location>
        <begin position="13"/>
        <end position="52"/>
    </location>
</feature>
<dbReference type="GO" id="GO:0008270">
    <property type="term" value="F:zinc ion binding"/>
    <property type="evidence" value="ECO:0007669"/>
    <property type="project" value="UniProtKB-KW"/>
</dbReference>
<keyword evidence="8 10" id="KW-0675">Receptor</keyword>
<evidence type="ECO:0008006" key="16">
    <source>
        <dbReference type="Google" id="ProtNLM"/>
    </source>
</evidence>
<name>A0A2K6WL35_ONCVO</name>
<evidence type="ECO:0000313" key="14">
    <source>
        <dbReference type="EnsemblMetazoa" id="OVOC9104.2"/>
    </source>
</evidence>
<keyword evidence="9 10" id="KW-0539">Nucleus</keyword>
<comment type="similarity">
    <text evidence="1 10">Belongs to the nuclear hormone receptor family.</text>
</comment>
<feature type="region of interest" description="Disordered" evidence="11">
    <location>
        <begin position="152"/>
        <end position="186"/>
    </location>
</feature>
<dbReference type="PRINTS" id="PR00398">
    <property type="entry name" value="STRDHORMONER"/>
</dbReference>
<feature type="compositionally biased region" description="Polar residues" evidence="11">
    <location>
        <begin position="171"/>
        <end position="186"/>
    </location>
</feature>
<evidence type="ECO:0000256" key="4">
    <source>
        <dbReference type="ARBA" id="ARBA00022833"/>
    </source>
</evidence>
<dbReference type="GO" id="GO:0000978">
    <property type="term" value="F:RNA polymerase II cis-regulatory region sequence-specific DNA binding"/>
    <property type="evidence" value="ECO:0007669"/>
    <property type="project" value="TreeGrafter"/>
</dbReference>
<accession>A0A2K6WL35</accession>
<proteinExistence type="inferred from homology"/>
<dbReference type="GO" id="GO:0030154">
    <property type="term" value="P:cell differentiation"/>
    <property type="evidence" value="ECO:0007669"/>
    <property type="project" value="TreeGrafter"/>
</dbReference>
<dbReference type="InterPro" id="IPR001723">
    <property type="entry name" value="Nuclear_hrmn_rcpt"/>
</dbReference>
<dbReference type="OMA" id="YHCKYGE"/>
<evidence type="ECO:0000256" key="9">
    <source>
        <dbReference type="ARBA" id="ARBA00023242"/>
    </source>
</evidence>
<keyword evidence="6 10" id="KW-0238">DNA-binding</keyword>
<feature type="domain" description="NR LBD" evidence="13">
    <location>
        <begin position="329"/>
        <end position="569"/>
    </location>
</feature>
<evidence type="ECO:0000256" key="11">
    <source>
        <dbReference type="SAM" id="MobiDB-lite"/>
    </source>
</evidence>
<dbReference type="AlphaFoldDB" id="A0A2K6WL35"/>
<feature type="region of interest" description="Disordered" evidence="11">
    <location>
        <begin position="576"/>
        <end position="612"/>
    </location>
</feature>
<dbReference type="SUPFAM" id="SSF57716">
    <property type="entry name" value="Glucocorticoid receptor-like (DNA-binding domain)"/>
    <property type="match status" value="1"/>
</dbReference>
<evidence type="ECO:0000259" key="12">
    <source>
        <dbReference type="PROSITE" id="PS51030"/>
    </source>
</evidence>
<evidence type="ECO:0000256" key="10">
    <source>
        <dbReference type="RuleBase" id="RU004334"/>
    </source>
</evidence>
<organism evidence="14 15">
    <name type="scientific">Onchocerca volvulus</name>
    <dbReference type="NCBI Taxonomy" id="6282"/>
    <lineage>
        <taxon>Eukaryota</taxon>
        <taxon>Metazoa</taxon>
        <taxon>Ecdysozoa</taxon>
        <taxon>Nematoda</taxon>
        <taxon>Chromadorea</taxon>
        <taxon>Rhabditida</taxon>
        <taxon>Spirurina</taxon>
        <taxon>Spiruromorpha</taxon>
        <taxon>Filarioidea</taxon>
        <taxon>Onchocercidae</taxon>
        <taxon>Onchocerca</taxon>
    </lineage>
</organism>
<feature type="compositionally biased region" description="Polar residues" evidence="11">
    <location>
        <begin position="601"/>
        <end position="612"/>
    </location>
</feature>
<keyword evidence="7 10" id="KW-0804">Transcription</keyword>
<dbReference type="EnsemblMetazoa" id="OVOC9104.2">
    <property type="protein sequence ID" value="OVOC9104.2"/>
    <property type="gene ID" value="WBGene00245913"/>
</dbReference>
<dbReference type="PROSITE" id="PS00031">
    <property type="entry name" value="NUCLEAR_REC_DBD_1"/>
    <property type="match status" value="1"/>
</dbReference>
<dbReference type="SMART" id="SM00430">
    <property type="entry name" value="HOLI"/>
    <property type="match status" value="1"/>
</dbReference>
<dbReference type="PANTHER" id="PTHR24082">
    <property type="entry name" value="NUCLEAR HORMONE RECEPTOR"/>
    <property type="match status" value="1"/>
</dbReference>
<dbReference type="Proteomes" id="UP000024404">
    <property type="component" value="Unassembled WGS sequence"/>
</dbReference>
<dbReference type="STRING" id="6282.A0A2K6WL35"/>
<sequence length="612" mass="69880">MITATVTYHELPPLTSWISDSQQQQEQQEQQQQQRQQQQQQTHNSPSSTTSVPITACVATVPLGIEQQNHQPSQILVDHRHSQQPTLVTSQEIFCTQSLNHYRTDVEIDDHFWTATSFLSTPPSATVTVQRFHQIHSGNAHCTTVALPISGTQPQQQAHNENEYRNKKRPSSSNCPTIRSPSLPSSSGMVVHSVTEELCLVCGDKASGYHYNALTCEGCKGFFRRSVTRKAIYHCKYGESCDIDMYMRRKCQHCRLKKCIEIGMRPERLRADSRVPLVVIPEDQCRIKREAKQKLRTTLEQQRKVNCASPQQAVSSSESPDDCVALSMETRELINRIVTIDQQFATPSTDTLMKISERSEVGNSYQQLAELTILSLQLIHQFTMHLPGFCKLSDEDKRTLHKKTLSTSRLNLQTCKTEVLVLRTSRCYDVFDEKVVLGNEEKQWRYDREQYREFIGPLADLLFDFAHALSKMQLHQAEYVLLTAIAIFSDRPGLLQPKSVEDIQEVYTSALQSYVDALRPKQRNIFSRLLMKLTDLRSLASEQSEIITGISSAGIAIMPSSSSQQSYDMKFTITKPQLQHRQHHQQQQQQQQSPYPLYTQAHYQPSTSTDYP</sequence>
<dbReference type="InterPro" id="IPR035500">
    <property type="entry name" value="NHR-like_dom_sf"/>
</dbReference>
<evidence type="ECO:0000256" key="6">
    <source>
        <dbReference type="ARBA" id="ARBA00023125"/>
    </source>
</evidence>
<evidence type="ECO:0000313" key="15">
    <source>
        <dbReference type="Proteomes" id="UP000024404"/>
    </source>
</evidence>
<evidence type="ECO:0000256" key="2">
    <source>
        <dbReference type="ARBA" id="ARBA00022723"/>
    </source>
</evidence>
<evidence type="ECO:0000256" key="3">
    <source>
        <dbReference type="ARBA" id="ARBA00022771"/>
    </source>
</evidence>
<evidence type="ECO:0000256" key="8">
    <source>
        <dbReference type="ARBA" id="ARBA00023170"/>
    </source>
</evidence>
<dbReference type="SUPFAM" id="SSF48508">
    <property type="entry name" value="Nuclear receptor ligand-binding domain"/>
    <property type="match status" value="1"/>
</dbReference>
<dbReference type="Gene3D" id="3.30.50.10">
    <property type="entry name" value="Erythroid Transcription Factor GATA-1, subunit A"/>
    <property type="match status" value="1"/>
</dbReference>
<feature type="compositionally biased region" description="Polar residues" evidence="11">
    <location>
        <begin position="42"/>
        <end position="52"/>
    </location>
</feature>
<protein>
    <recommendedName>
        <fullName evidence="16">Ecdysteroid receptor</fullName>
    </recommendedName>
</protein>
<dbReference type="EMBL" id="CMVM020000255">
    <property type="status" value="NOT_ANNOTATED_CDS"/>
    <property type="molecule type" value="Genomic_DNA"/>
</dbReference>
<dbReference type="GO" id="GO:0045944">
    <property type="term" value="P:positive regulation of transcription by RNA polymerase II"/>
    <property type="evidence" value="ECO:0007669"/>
    <property type="project" value="TreeGrafter"/>
</dbReference>